<dbReference type="Pfam" id="PF01904">
    <property type="entry name" value="DUF72"/>
    <property type="match status" value="1"/>
</dbReference>
<dbReference type="AlphaFoldDB" id="A0A2H5XDQ9"/>
<dbReference type="Proteomes" id="UP000236173">
    <property type="component" value="Unassembled WGS sequence"/>
</dbReference>
<dbReference type="InterPro" id="IPR002763">
    <property type="entry name" value="DUF72"/>
</dbReference>
<sequence length="260" mass="30142">MGTKGAIERATVRIGTSGWVYPHWRHRFYPASLKPAKWLSFYAHHFDTVEVNNSFYRLPSYASFRRWAQQTPDGFSFAVKGHRFITHLKKLRDVGEALQRFFAAVEGLGTKLAVVLWQLPPHLKADADRLAHFLRQLSRHCFYAVEFRHPSWWHEDAVRRVLERWGVAHCVPIAPPFPKALADIVTAPFVYLRFHGWDGVYAGCFPDDELVWWAERIAAWHRAGLTVFAYFNNDADAFAVQNACQLRAMVAQRLGQHLRR</sequence>
<proteinExistence type="predicted"/>
<dbReference type="PANTHER" id="PTHR30348:SF4">
    <property type="entry name" value="DUF72 DOMAIN-CONTAINING PROTEIN"/>
    <property type="match status" value="1"/>
</dbReference>
<protein>
    <recommendedName>
        <fullName evidence="3">DUF72 domain-containing protein</fullName>
    </recommendedName>
</protein>
<gene>
    <name evidence="1" type="ORF">HRbin17_01827</name>
</gene>
<dbReference type="PANTHER" id="PTHR30348">
    <property type="entry name" value="UNCHARACTERIZED PROTEIN YECE"/>
    <property type="match status" value="1"/>
</dbReference>
<evidence type="ECO:0000313" key="1">
    <source>
        <dbReference type="EMBL" id="GBC99305.1"/>
    </source>
</evidence>
<evidence type="ECO:0000313" key="2">
    <source>
        <dbReference type="Proteomes" id="UP000236173"/>
    </source>
</evidence>
<accession>A0A2H5XDQ9</accession>
<evidence type="ECO:0008006" key="3">
    <source>
        <dbReference type="Google" id="ProtNLM"/>
    </source>
</evidence>
<name>A0A2H5XDQ9_9BACT</name>
<comment type="caution">
    <text evidence="1">The sequence shown here is derived from an EMBL/GenBank/DDBJ whole genome shotgun (WGS) entry which is preliminary data.</text>
</comment>
<dbReference type="InterPro" id="IPR036520">
    <property type="entry name" value="UPF0759_sf"/>
</dbReference>
<dbReference type="EMBL" id="BEHT01000024">
    <property type="protein sequence ID" value="GBC99305.1"/>
    <property type="molecule type" value="Genomic_DNA"/>
</dbReference>
<dbReference type="Gene3D" id="3.20.20.410">
    <property type="entry name" value="Protein of unknown function UPF0759"/>
    <property type="match status" value="1"/>
</dbReference>
<organism evidence="1 2">
    <name type="scientific">Candidatus Fervidibacter japonicus</name>
    <dbReference type="NCBI Taxonomy" id="2035412"/>
    <lineage>
        <taxon>Bacteria</taxon>
        <taxon>Candidatus Fervidibacterota</taxon>
        <taxon>Candidatus Fervidibacter</taxon>
    </lineage>
</organism>
<dbReference type="SUPFAM" id="SSF117396">
    <property type="entry name" value="TM1631-like"/>
    <property type="match status" value="1"/>
</dbReference>
<reference evidence="2" key="1">
    <citation type="submission" date="2017-09" db="EMBL/GenBank/DDBJ databases">
        <title>Metaegenomics of thermophilic ammonia-oxidizing enrichment culture.</title>
        <authorList>
            <person name="Kato S."/>
            <person name="Suzuki K."/>
        </authorList>
    </citation>
    <scope>NUCLEOTIDE SEQUENCE [LARGE SCALE GENOMIC DNA]</scope>
</reference>